<feature type="region of interest" description="Disordered" evidence="1">
    <location>
        <begin position="128"/>
        <end position="161"/>
    </location>
</feature>
<dbReference type="AlphaFoldDB" id="A0A067SK43"/>
<protein>
    <submittedName>
        <fullName evidence="2">Uncharacterized protein</fullName>
    </submittedName>
</protein>
<sequence length="161" mass="17191">MLRVHLRNAQRCGYRRQLQSYRWPRLHLHGRHRRQYGRSCFVGVPVLVVMFECGCGCGCGCGREIGMRCDALAAPVWVQLRAEEVGTVIVVAGPKSRDLEPVSPDSLADPAPAFIVGNNIAPPTLTLMTSSLASSSPPSSSTTSQSPAGPARSTTIAASST</sequence>
<organism evidence="2 3">
    <name type="scientific">Galerina marginata (strain CBS 339.88)</name>
    <dbReference type="NCBI Taxonomy" id="685588"/>
    <lineage>
        <taxon>Eukaryota</taxon>
        <taxon>Fungi</taxon>
        <taxon>Dikarya</taxon>
        <taxon>Basidiomycota</taxon>
        <taxon>Agaricomycotina</taxon>
        <taxon>Agaricomycetes</taxon>
        <taxon>Agaricomycetidae</taxon>
        <taxon>Agaricales</taxon>
        <taxon>Agaricineae</taxon>
        <taxon>Strophariaceae</taxon>
        <taxon>Galerina</taxon>
    </lineage>
</organism>
<proteinExistence type="predicted"/>
<name>A0A067SK43_GALM3</name>
<accession>A0A067SK43</accession>
<evidence type="ECO:0000313" key="2">
    <source>
        <dbReference type="EMBL" id="KDR67128.1"/>
    </source>
</evidence>
<keyword evidence="3" id="KW-1185">Reference proteome</keyword>
<evidence type="ECO:0000256" key="1">
    <source>
        <dbReference type="SAM" id="MobiDB-lite"/>
    </source>
</evidence>
<evidence type="ECO:0000313" key="3">
    <source>
        <dbReference type="Proteomes" id="UP000027222"/>
    </source>
</evidence>
<dbReference type="HOGENOM" id="CLU_1643824_0_0_1"/>
<reference evidence="3" key="1">
    <citation type="journal article" date="2014" name="Proc. Natl. Acad. Sci. U.S.A.">
        <title>Extensive sampling of basidiomycete genomes demonstrates inadequacy of the white-rot/brown-rot paradigm for wood decay fungi.</title>
        <authorList>
            <person name="Riley R."/>
            <person name="Salamov A.A."/>
            <person name="Brown D.W."/>
            <person name="Nagy L.G."/>
            <person name="Floudas D."/>
            <person name="Held B.W."/>
            <person name="Levasseur A."/>
            <person name="Lombard V."/>
            <person name="Morin E."/>
            <person name="Otillar R."/>
            <person name="Lindquist E.A."/>
            <person name="Sun H."/>
            <person name="LaButti K.M."/>
            <person name="Schmutz J."/>
            <person name="Jabbour D."/>
            <person name="Luo H."/>
            <person name="Baker S.E."/>
            <person name="Pisabarro A.G."/>
            <person name="Walton J.D."/>
            <person name="Blanchette R.A."/>
            <person name="Henrissat B."/>
            <person name="Martin F."/>
            <person name="Cullen D."/>
            <person name="Hibbett D.S."/>
            <person name="Grigoriev I.V."/>
        </authorList>
    </citation>
    <scope>NUCLEOTIDE SEQUENCE [LARGE SCALE GENOMIC DNA]</scope>
    <source>
        <strain evidence="3">CBS 339.88</strain>
    </source>
</reference>
<dbReference type="Proteomes" id="UP000027222">
    <property type="component" value="Unassembled WGS sequence"/>
</dbReference>
<gene>
    <name evidence="2" type="ORF">GALMADRAFT_1129654</name>
</gene>
<feature type="compositionally biased region" description="Low complexity" evidence="1">
    <location>
        <begin position="128"/>
        <end position="148"/>
    </location>
</feature>
<dbReference type="EMBL" id="KL142417">
    <property type="protein sequence ID" value="KDR67128.1"/>
    <property type="molecule type" value="Genomic_DNA"/>
</dbReference>
<feature type="compositionally biased region" description="Polar residues" evidence="1">
    <location>
        <begin position="152"/>
        <end position="161"/>
    </location>
</feature>